<feature type="region of interest" description="Disordered" evidence="1">
    <location>
        <begin position="1"/>
        <end position="131"/>
    </location>
</feature>
<dbReference type="InterPro" id="IPR055308">
    <property type="entry name" value="TEX47-like"/>
</dbReference>
<accession>A0A1D1VI75</accession>
<protein>
    <submittedName>
        <fullName evidence="2">Uncharacterized protein</fullName>
    </submittedName>
</protein>
<comment type="caution">
    <text evidence="2">The sequence shown here is derived from an EMBL/GenBank/DDBJ whole genome shotgun (WGS) entry which is preliminary data.</text>
</comment>
<evidence type="ECO:0000313" key="2">
    <source>
        <dbReference type="EMBL" id="GAU99467.1"/>
    </source>
</evidence>
<feature type="compositionally biased region" description="Basic and acidic residues" evidence="1">
    <location>
        <begin position="66"/>
        <end position="88"/>
    </location>
</feature>
<dbReference type="EMBL" id="BDGG01000005">
    <property type="protein sequence ID" value="GAU99467.1"/>
    <property type="molecule type" value="Genomic_DNA"/>
</dbReference>
<gene>
    <name evidence="2" type="primary">RvY_10467-1</name>
    <name evidence="2" type="synonym">RvY_10467.1</name>
    <name evidence="2" type="ORF">RvY_10467</name>
</gene>
<dbReference type="Pfam" id="PF24787">
    <property type="entry name" value="TEX47"/>
    <property type="match status" value="1"/>
</dbReference>
<dbReference type="Proteomes" id="UP000186922">
    <property type="component" value="Unassembled WGS sequence"/>
</dbReference>
<sequence length="308" mass="34021">MENPAQEPSEAAPAIDEKVETSTPQADSPTLMKSAKQAIEDPSSVSLSLPGVASRFSSIGGSDSILRSESRGSPGSRRESQEATKREASGTAGPRRSSLTQRGSLSPGADTQGIFARRGRRGSAFRQQDTPKEIPDKTFSTLFEVLSNQCRNYNKSTEVVFLACLKLLKKLHELGNIQIVFEDYDVPQRMLHEFLCMTVDTPFDNFDDQNEQISDLREVAHAFIQRTVQVCLKLSALHKAPEDILKEQGMLQVRKLFPHPDHLNILVDSNAFHTPQSYIGLCEGTLQLDGLGDDFEWAYPTAPADINT</sequence>
<evidence type="ECO:0000256" key="1">
    <source>
        <dbReference type="SAM" id="MobiDB-lite"/>
    </source>
</evidence>
<evidence type="ECO:0000313" key="3">
    <source>
        <dbReference type="Proteomes" id="UP000186922"/>
    </source>
</evidence>
<dbReference type="AlphaFoldDB" id="A0A1D1VI75"/>
<proteinExistence type="predicted"/>
<keyword evidence="3" id="KW-1185">Reference proteome</keyword>
<organism evidence="2 3">
    <name type="scientific">Ramazzottius varieornatus</name>
    <name type="common">Water bear</name>
    <name type="synonym">Tardigrade</name>
    <dbReference type="NCBI Taxonomy" id="947166"/>
    <lineage>
        <taxon>Eukaryota</taxon>
        <taxon>Metazoa</taxon>
        <taxon>Ecdysozoa</taxon>
        <taxon>Tardigrada</taxon>
        <taxon>Eutardigrada</taxon>
        <taxon>Parachela</taxon>
        <taxon>Hypsibioidea</taxon>
        <taxon>Ramazzottiidae</taxon>
        <taxon>Ramazzottius</taxon>
    </lineage>
</organism>
<reference evidence="2 3" key="1">
    <citation type="journal article" date="2016" name="Nat. Commun.">
        <title>Extremotolerant tardigrade genome and improved radiotolerance of human cultured cells by tardigrade-unique protein.</title>
        <authorList>
            <person name="Hashimoto T."/>
            <person name="Horikawa D.D."/>
            <person name="Saito Y."/>
            <person name="Kuwahara H."/>
            <person name="Kozuka-Hata H."/>
            <person name="Shin-I T."/>
            <person name="Minakuchi Y."/>
            <person name="Ohishi K."/>
            <person name="Motoyama A."/>
            <person name="Aizu T."/>
            <person name="Enomoto A."/>
            <person name="Kondo K."/>
            <person name="Tanaka S."/>
            <person name="Hara Y."/>
            <person name="Koshikawa S."/>
            <person name="Sagara H."/>
            <person name="Miura T."/>
            <person name="Yokobori S."/>
            <person name="Miyagawa K."/>
            <person name="Suzuki Y."/>
            <person name="Kubo T."/>
            <person name="Oyama M."/>
            <person name="Kohara Y."/>
            <person name="Fujiyama A."/>
            <person name="Arakawa K."/>
            <person name="Katayama T."/>
            <person name="Toyoda A."/>
            <person name="Kunieda T."/>
        </authorList>
    </citation>
    <scope>NUCLEOTIDE SEQUENCE [LARGE SCALE GENOMIC DNA]</scope>
    <source>
        <strain evidence="2 3">YOKOZUNA-1</strain>
    </source>
</reference>
<name>A0A1D1VI75_RAMVA</name>